<evidence type="ECO:0000256" key="3">
    <source>
        <dbReference type="ARBA" id="ARBA00022692"/>
    </source>
</evidence>
<feature type="transmembrane region" description="Helical" evidence="6">
    <location>
        <begin position="209"/>
        <end position="230"/>
    </location>
</feature>
<protein>
    <submittedName>
        <fullName evidence="8">Drug/metabolite transporter (DMT)-like permease</fullName>
    </submittedName>
</protein>
<evidence type="ECO:0000256" key="2">
    <source>
        <dbReference type="ARBA" id="ARBA00009853"/>
    </source>
</evidence>
<comment type="similarity">
    <text evidence="2">Belongs to the drug/metabolite transporter (DMT) superfamily. 10 TMS drug/metabolite exporter (DME) (TC 2.A.7.3) family.</text>
</comment>
<dbReference type="InterPro" id="IPR000620">
    <property type="entry name" value="EamA_dom"/>
</dbReference>
<dbReference type="InterPro" id="IPR037185">
    <property type="entry name" value="EmrE-like"/>
</dbReference>
<evidence type="ECO:0000256" key="5">
    <source>
        <dbReference type="ARBA" id="ARBA00023136"/>
    </source>
</evidence>
<keyword evidence="3 6" id="KW-0812">Transmembrane</keyword>
<feature type="transmembrane region" description="Helical" evidence="6">
    <location>
        <begin position="123"/>
        <end position="140"/>
    </location>
</feature>
<keyword evidence="9" id="KW-1185">Reference proteome</keyword>
<comment type="subcellular location">
    <subcellularLocation>
        <location evidence="1">Membrane</location>
        <topology evidence="1">Multi-pass membrane protein</topology>
    </subcellularLocation>
</comment>
<dbReference type="SUPFAM" id="SSF103481">
    <property type="entry name" value="Multidrug resistance efflux transporter EmrE"/>
    <property type="match status" value="2"/>
</dbReference>
<comment type="caution">
    <text evidence="8">The sequence shown here is derived from an EMBL/GenBank/DDBJ whole genome shotgun (WGS) entry which is preliminary data.</text>
</comment>
<evidence type="ECO:0000259" key="7">
    <source>
        <dbReference type="Pfam" id="PF00892"/>
    </source>
</evidence>
<evidence type="ECO:0000313" key="9">
    <source>
        <dbReference type="Proteomes" id="UP000241247"/>
    </source>
</evidence>
<dbReference type="Pfam" id="PF00892">
    <property type="entry name" value="EamA"/>
    <property type="match status" value="2"/>
</dbReference>
<feature type="transmembrane region" description="Helical" evidence="6">
    <location>
        <begin position="99"/>
        <end position="116"/>
    </location>
</feature>
<accession>A0A2T5B870</accession>
<feature type="domain" description="EamA" evidence="7">
    <location>
        <begin position="149"/>
        <end position="276"/>
    </location>
</feature>
<evidence type="ECO:0000256" key="1">
    <source>
        <dbReference type="ARBA" id="ARBA00004141"/>
    </source>
</evidence>
<dbReference type="Proteomes" id="UP000241247">
    <property type="component" value="Unassembled WGS sequence"/>
</dbReference>
<proteinExistence type="inferred from homology"/>
<name>A0A2T5B870_MYCDI</name>
<organism evidence="8 9">
    <name type="scientific">Mycoplana dimorpha</name>
    <dbReference type="NCBI Taxonomy" id="28320"/>
    <lineage>
        <taxon>Bacteria</taxon>
        <taxon>Pseudomonadati</taxon>
        <taxon>Pseudomonadota</taxon>
        <taxon>Alphaproteobacteria</taxon>
        <taxon>Hyphomicrobiales</taxon>
        <taxon>Rhizobiaceae</taxon>
        <taxon>Mycoplana</taxon>
    </lineage>
</organism>
<keyword evidence="4 6" id="KW-1133">Transmembrane helix</keyword>
<feature type="transmembrane region" description="Helical" evidence="6">
    <location>
        <begin position="146"/>
        <end position="163"/>
    </location>
</feature>
<feature type="transmembrane region" description="Helical" evidence="6">
    <location>
        <begin position="242"/>
        <end position="258"/>
    </location>
</feature>
<feature type="transmembrane region" description="Helical" evidence="6">
    <location>
        <begin position="39"/>
        <end position="60"/>
    </location>
</feature>
<dbReference type="PANTHER" id="PTHR22911:SF6">
    <property type="entry name" value="SOLUTE CARRIER FAMILY 35 MEMBER G1"/>
    <property type="match status" value="1"/>
</dbReference>
<reference evidence="8 9" key="1">
    <citation type="submission" date="2018-04" db="EMBL/GenBank/DDBJ databases">
        <title>Genomic Encyclopedia of Type Strains, Phase IV (KMG-IV): sequencing the most valuable type-strain genomes for metagenomic binning, comparative biology and taxonomic classification.</title>
        <authorList>
            <person name="Goeker M."/>
        </authorList>
    </citation>
    <scope>NUCLEOTIDE SEQUENCE [LARGE SCALE GENOMIC DNA]</scope>
    <source>
        <strain evidence="8 9">DSM 7138</strain>
    </source>
</reference>
<keyword evidence="5 6" id="KW-0472">Membrane</keyword>
<feature type="domain" description="EamA" evidence="7">
    <location>
        <begin position="8"/>
        <end position="140"/>
    </location>
</feature>
<feature type="transmembrane region" description="Helical" evidence="6">
    <location>
        <begin position="72"/>
        <end position="93"/>
    </location>
</feature>
<sequence>MNRSANHKGALFMVLAMAGFTINDALVKSVTDAMNAGQIIFVRGLMTSAIVVTLAWLAGAFRPLEALRDRALVLRAVGEIAAAVTYVSALGLMPLANTASILQALPLAVTLGAALYLGEAVGWRRWLAILAGFVGVLIVLRPGPDGFSLGAICVVASVFFAAMRDLCTRRIDRAIPALLITAVTSIAITVVGGLLVVPMGGWRPMDPAPVLRIAGASLALVAGYQGIVMAMRTGEISFIAPFRYTSLLWAIAIGMLFFGEQPDLWMGAGVAVIVASGLYSFYRENRRRRKTVGQEPQPESP</sequence>
<evidence type="ECO:0000313" key="8">
    <source>
        <dbReference type="EMBL" id="PTM95182.1"/>
    </source>
</evidence>
<dbReference type="GO" id="GO:0016020">
    <property type="term" value="C:membrane"/>
    <property type="evidence" value="ECO:0007669"/>
    <property type="project" value="UniProtKB-SubCell"/>
</dbReference>
<dbReference type="RefSeq" id="WP_108002917.1">
    <property type="nucleotide sequence ID" value="NZ_JBHEEX010000017.1"/>
</dbReference>
<dbReference type="AlphaFoldDB" id="A0A2T5B870"/>
<feature type="transmembrane region" description="Helical" evidence="6">
    <location>
        <begin position="175"/>
        <end position="197"/>
    </location>
</feature>
<dbReference type="EMBL" id="PZZZ01000004">
    <property type="protein sequence ID" value="PTM95182.1"/>
    <property type="molecule type" value="Genomic_DNA"/>
</dbReference>
<evidence type="ECO:0000256" key="6">
    <source>
        <dbReference type="SAM" id="Phobius"/>
    </source>
</evidence>
<gene>
    <name evidence="8" type="ORF">C7449_104255</name>
</gene>
<feature type="transmembrane region" description="Helical" evidence="6">
    <location>
        <begin position="264"/>
        <end position="282"/>
    </location>
</feature>
<evidence type="ECO:0000256" key="4">
    <source>
        <dbReference type="ARBA" id="ARBA00022989"/>
    </source>
</evidence>
<dbReference type="OrthoDB" id="7165334at2"/>
<dbReference type="PANTHER" id="PTHR22911">
    <property type="entry name" value="ACYL-MALONYL CONDENSING ENZYME-RELATED"/>
    <property type="match status" value="1"/>
</dbReference>